<comment type="caution">
    <text evidence="1">The sequence shown here is derived from an EMBL/GenBank/DDBJ whole genome shotgun (WGS) entry which is preliminary data.</text>
</comment>
<evidence type="ECO:0000313" key="2">
    <source>
        <dbReference type="Proteomes" id="UP000494206"/>
    </source>
</evidence>
<dbReference type="AlphaFoldDB" id="A0A8S1F5A4"/>
<dbReference type="Proteomes" id="UP000494206">
    <property type="component" value="Unassembled WGS sequence"/>
</dbReference>
<organism evidence="1 2">
    <name type="scientific">Caenorhabditis bovis</name>
    <dbReference type="NCBI Taxonomy" id="2654633"/>
    <lineage>
        <taxon>Eukaryota</taxon>
        <taxon>Metazoa</taxon>
        <taxon>Ecdysozoa</taxon>
        <taxon>Nematoda</taxon>
        <taxon>Chromadorea</taxon>
        <taxon>Rhabditida</taxon>
        <taxon>Rhabditina</taxon>
        <taxon>Rhabditomorpha</taxon>
        <taxon>Rhabditoidea</taxon>
        <taxon>Rhabditidae</taxon>
        <taxon>Peloderinae</taxon>
        <taxon>Caenorhabditis</taxon>
    </lineage>
</organism>
<sequence>MLILVLIANSFASHDSFIHSHHYHDHSYGHFHSYDRSYGYYRYRWSRPRYYYNDYRGYNRWGRPRGGLLGRIFRGLFGGGGGGYYDGYPNYYYNGYGYSNYGNAQCTAQFIDYVGNRPRYYCNCPPYPPNYQYFQCVPMAGKK</sequence>
<gene>
    <name evidence="1" type="ORF">CBOVIS_LOCUS9882</name>
</gene>
<accession>A0A8S1F5A4</accession>
<name>A0A8S1F5A4_9PELO</name>
<keyword evidence="2" id="KW-1185">Reference proteome</keyword>
<dbReference type="EMBL" id="CADEPM010000006">
    <property type="protein sequence ID" value="CAB3408049.1"/>
    <property type="molecule type" value="Genomic_DNA"/>
</dbReference>
<evidence type="ECO:0000313" key="1">
    <source>
        <dbReference type="EMBL" id="CAB3408049.1"/>
    </source>
</evidence>
<protein>
    <submittedName>
        <fullName evidence="1">Uncharacterized protein</fullName>
    </submittedName>
</protein>
<reference evidence="1 2" key="1">
    <citation type="submission" date="2020-04" db="EMBL/GenBank/DDBJ databases">
        <authorList>
            <person name="Laetsch R D."/>
            <person name="Stevens L."/>
            <person name="Kumar S."/>
            <person name="Blaxter L. M."/>
        </authorList>
    </citation>
    <scope>NUCLEOTIDE SEQUENCE [LARGE SCALE GENOMIC DNA]</scope>
</reference>
<proteinExistence type="predicted"/>